<feature type="compositionally biased region" description="Basic and acidic residues" evidence="1">
    <location>
        <begin position="97"/>
        <end position="107"/>
    </location>
</feature>
<name>A0A0X3Q8J5_SCHSO</name>
<feature type="region of interest" description="Disordered" evidence="1">
    <location>
        <begin position="1"/>
        <end position="42"/>
    </location>
</feature>
<gene>
    <name evidence="3" type="ORF">SSLN_LOCUS4572</name>
    <name evidence="2" type="ORF">TR96133</name>
</gene>
<dbReference type="OrthoDB" id="6313175at2759"/>
<evidence type="ECO:0000256" key="1">
    <source>
        <dbReference type="SAM" id="MobiDB-lite"/>
    </source>
</evidence>
<evidence type="ECO:0000313" key="5">
    <source>
        <dbReference type="WBParaSite" id="SSLN_0000472701-mRNA-1"/>
    </source>
</evidence>
<accession>A0A0X3Q8J5</accession>
<reference evidence="2" key="1">
    <citation type="submission" date="2016-01" db="EMBL/GenBank/DDBJ databases">
        <title>Reference transcriptome for the parasite Schistocephalus solidus: insights into the molecular evolution of parasitism.</title>
        <authorList>
            <person name="Hebert F.O."/>
            <person name="Grambauer S."/>
            <person name="Barber I."/>
            <person name="Landry C.R."/>
            <person name="Aubin-Horth N."/>
        </authorList>
    </citation>
    <scope>NUCLEOTIDE SEQUENCE</scope>
</reference>
<dbReference type="EMBL" id="GEEE01006173">
    <property type="protein sequence ID" value="JAP57052.1"/>
    <property type="molecule type" value="Transcribed_RNA"/>
</dbReference>
<keyword evidence="4" id="KW-1185">Reference proteome</keyword>
<reference evidence="3 4" key="3">
    <citation type="submission" date="2018-11" db="EMBL/GenBank/DDBJ databases">
        <authorList>
            <consortium name="Pathogen Informatics"/>
        </authorList>
    </citation>
    <scope>NUCLEOTIDE SEQUENCE [LARGE SCALE GENOMIC DNA]</scope>
    <source>
        <strain evidence="3 4">NST_G2</strain>
    </source>
</reference>
<sequence>MTAVAPSHNPLPSVEPKTPSSPQQRPTLLSLAMKRRQAAEDIDPVELIRERILLQRKMSSEAEHHTPTTPNVPKTPQTPQVPNETAHPASPAVSADSKVKEPAKEPANEPAEDELAKDSDNEENLIDM</sequence>
<reference evidence="5" key="2">
    <citation type="submission" date="2016-06" db="UniProtKB">
        <authorList>
            <consortium name="WormBaseParasite"/>
        </authorList>
    </citation>
    <scope>IDENTIFICATION</scope>
</reference>
<proteinExistence type="predicted"/>
<dbReference type="WBParaSite" id="SSLN_0000472701-mRNA-1">
    <property type="protein sequence ID" value="SSLN_0000472701-mRNA-1"/>
    <property type="gene ID" value="SSLN_0000472701"/>
</dbReference>
<evidence type="ECO:0000313" key="2">
    <source>
        <dbReference type="EMBL" id="JAP57052.1"/>
    </source>
</evidence>
<evidence type="ECO:0000313" key="3">
    <source>
        <dbReference type="EMBL" id="VDL90957.1"/>
    </source>
</evidence>
<protein>
    <submittedName>
        <fullName evidence="2 5">Uncharacterized protein</fullName>
    </submittedName>
</protein>
<dbReference type="Proteomes" id="UP000275846">
    <property type="component" value="Unassembled WGS sequence"/>
</dbReference>
<feature type="compositionally biased region" description="Basic and acidic residues" evidence="1">
    <location>
        <begin position="56"/>
        <end position="66"/>
    </location>
</feature>
<evidence type="ECO:0000313" key="4">
    <source>
        <dbReference type="Proteomes" id="UP000275846"/>
    </source>
</evidence>
<feature type="compositionally biased region" description="Polar residues" evidence="1">
    <location>
        <begin position="18"/>
        <end position="27"/>
    </location>
</feature>
<dbReference type="AlphaFoldDB" id="A0A0X3Q8J5"/>
<organism evidence="2">
    <name type="scientific">Schistocephalus solidus</name>
    <name type="common">Tapeworm</name>
    <dbReference type="NCBI Taxonomy" id="70667"/>
    <lineage>
        <taxon>Eukaryota</taxon>
        <taxon>Metazoa</taxon>
        <taxon>Spiralia</taxon>
        <taxon>Lophotrochozoa</taxon>
        <taxon>Platyhelminthes</taxon>
        <taxon>Cestoda</taxon>
        <taxon>Eucestoda</taxon>
        <taxon>Diphyllobothriidea</taxon>
        <taxon>Diphyllobothriidae</taxon>
        <taxon>Schistocephalus</taxon>
    </lineage>
</organism>
<feature type="region of interest" description="Disordered" evidence="1">
    <location>
        <begin position="56"/>
        <end position="128"/>
    </location>
</feature>
<dbReference type="EMBL" id="UYSU01032915">
    <property type="protein sequence ID" value="VDL90957.1"/>
    <property type="molecule type" value="Genomic_DNA"/>
</dbReference>
<feature type="compositionally biased region" description="Polar residues" evidence="1">
    <location>
        <begin position="67"/>
        <end position="83"/>
    </location>
</feature>